<dbReference type="EMBL" id="LR590464">
    <property type="protein sequence ID" value="VTP65782.1"/>
    <property type="molecule type" value="Genomic_DNA"/>
</dbReference>
<proteinExistence type="predicted"/>
<protein>
    <submittedName>
        <fullName evidence="1">Uncharacterized protein</fullName>
    </submittedName>
</protein>
<evidence type="ECO:0000313" key="1">
    <source>
        <dbReference type="EMBL" id="VTP65782.1"/>
    </source>
</evidence>
<evidence type="ECO:0000313" key="2">
    <source>
        <dbReference type="Proteomes" id="UP000310719"/>
    </source>
</evidence>
<reference evidence="1 2" key="1">
    <citation type="submission" date="2019-05" db="EMBL/GenBank/DDBJ databases">
        <authorList>
            <consortium name="Pathogen Informatics"/>
        </authorList>
    </citation>
    <scope>NUCLEOTIDE SEQUENCE [LARGE SCALE GENOMIC DNA]</scope>
    <source>
        <strain evidence="1 2">NCTC13032</strain>
    </source>
</reference>
<organism evidence="1 2">
    <name type="scientific">Leclercia adecarboxylata</name>
    <dbReference type="NCBI Taxonomy" id="83655"/>
    <lineage>
        <taxon>Bacteria</taxon>
        <taxon>Pseudomonadati</taxon>
        <taxon>Pseudomonadota</taxon>
        <taxon>Gammaproteobacteria</taxon>
        <taxon>Enterobacterales</taxon>
        <taxon>Enterobacteriaceae</taxon>
        <taxon>Leclercia</taxon>
    </lineage>
</organism>
<name>A0A4U9HNA8_9ENTR</name>
<dbReference type="AlphaFoldDB" id="A0A4U9HNA8"/>
<gene>
    <name evidence="1" type="ORF">NCTC13032_02199</name>
</gene>
<sequence>MVARITFRVPKRLTNQAEQRMPLIDPIDRPNNTMPISAVDTDKMSRMAGVRVAQEAINRPGIKKNINSAHRRRCSVFAR</sequence>
<dbReference type="Proteomes" id="UP000310719">
    <property type="component" value="Chromosome"/>
</dbReference>
<accession>A0A4U9HNA8</accession>